<evidence type="ECO:0000313" key="15">
    <source>
        <dbReference type="Proteomes" id="UP000002171"/>
    </source>
</evidence>
<name>A0A7U8GS39_NEPCE</name>
<keyword evidence="4" id="KW-0808">Transferase</keyword>
<dbReference type="RefSeq" id="WP_007020962.1">
    <property type="nucleotide sequence ID" value="NZ_CH724125.1"/>
</dbReference>
<evidence type="ECO:0000256" key="9">
    <source>
        <dbReference type="ARBA" id="ARBA00022989"/>
    </source>
</evidence>
<accession>A0A7U8GS39</accession>
<proteinExistence type="predicted"/>
<evidence type="ECO:0000256" key="7">
    <source>
        <dbReference type="ARBA" id="ARBA00022777"/>
    </source>
</evidence>
<dbReference type="InterPro" id="IPR033479">
    <property type="entry name" value="dCache_1"/>
</dbReference>
<dbReference type="InterPro" id="IPR000014">
    <property type="entry name" value="PAS"/>
</dbReference>
<dbReference type="SUPFAM" id="SSF55785">
    <property type="entry name" value="PYP-like sensor domain (PAS domain)"/>
    <property type="match status" value="1"/>
</dbReference>
<keyword evidence="5 12" id="KW-0812">Transmembrane</keyword>
<keyword evidence="9 12" id="KW-1133">Transmembrane helix</keyword>
<organism evidence="14 15">
    <name type="scientific">Neptuniibacter caesariensis</name>
    <dbReference type="NCBI Taxonomy" id="207954"/>
    <lineage>
        <taxon>Bacteria</taxon>
        <taxon>Pseudomonadati</taxon>
        <taxon>Pseudomonadota</taxon>
        <taxon>Gammaproteobacteria</taxon>
        <taxon>Oceanospirillales</taxon>
        <taxon>Oceanospirillaceae</taxon>
        <taxon>Neptuniibacter</taxon>
    </lineage>
</organism>
<dbReference type="EMBL" id="AAOW01000013">
    <property type="protein sequence ID" value="EAR60862.1"/>
    <property type="molecule type" value="Genomic_DNA"/>
</dbReference>
<keyword evidence="11 12" id="KW-0472">Membrane</keyword>
<dbReference type="PANTHER" id="PTHR10166:SF66">
    <property type="entry name" value="VWFA AND CACHE DOMAIN-CONTAINING PROTEIN CG16868"/>
    <property type="match status" value="1"/>
</dbReference>
<feature type="transmembrane region" description="Helical" evidence="12">
    <location>
        <begin position="340"/>
        <end position="360"/>
    </location>
</feature>
<evidence type="ECO:0000313" key="14">
    <source>
        <dbReference type="EMBL" id="EAR60862.1"/>
    </source>
</evidence>
<dbReference type="InterPro" id="IPR035965">
    <property type="entry name" value="PAS-like_dom_sf"/>
</dbReference>
<protein>
    <submittedName>
        <fullName evidence="14">Adenylate cyclase 1 protein</fullName>
    </submittedName>
</protein>
<dbReference type="CDD" id="cd00130">
    <property type="entry name" value="PAS"/>
    <property type="match status" value="1"/>
</dbReference>
<comment type="subcellular location">
    <subcellularLocation>
        <location evidence="1">Cell membrane</location>
        <topology evidence="1">Multi-pass membrane protein</topology>
    </subcellularLocation>
</comment>
<dbReference type="Pfam" id="PF08448">
    <property type="entry name" value="PAS_4"/>
    <property type="match status" value="1"/>
</dbReference>
<dbReference type="AlphaFoldDB" id="A0A7U8GS39"/>
<dbReference type="OrthoDB" id="8572793at2"/>
<evidence type="ECO:0000259" key="13">
    <source>
        <dbReference type="PROSITE" id="PS50112"/>
    </source>
</evidence>
<keyword evidence="2" id="KW-1003">Cell membrane</keyword>
<gene>
    <name evidence="14" type="ORF">MED92_16485</name>
</gene>
<dbReference type="GO" id="GO:0005524">
    <property type="term" value="F:ATP binding"/>
    <property type="evidence" value="ECO:0007669"/>
    <property type="project" value="UniProtKB-KW"/>
</dbReference>
<dbReference type="CDD" id="cd12913">
    <property type="entry name" value="PDC1_MCP_like"/>
    <property type="match status" value="1"/>
</dbReference>
<keyword evidence="3" id="KW-0597">Phosphoprotein</keyword>
<dbReference type="SUPFAM" id="SSF103190">
    <property type="entry name" value="Sensory domain-like"/>
    <property type="match status" value="1"/>
</dbReference>
<evidence type="ECO:0000256" key="8">
    <source>
        <dbReference type="ARBA" id="ARBA00022840"/>
    </source>
</evidence>
<dbReference type="GO" id="GO:0005245">
    <property type="term" value="F:voltage-gated calcium channel activity"/>
    <property type="evidence" value="ECO:0007669"/>
    <property type="project" value="TreeGrafter"/>
</dbReference>
<evidence type="ECO:0000256" key="6">
    <source>
        <dbReference type="ARBA" id="ARBA00022741"/>
    </source>
</evidence>
<evidence type="ECO:0000256" key="10">
    <source>
        <dbReference type="ARBA" id="ARBA00023012"/>
    </source>
</evidence>
<dbReference type="GO" id="GO:0016301">
    <property type="term" value="F:kinase activity"/>
    <property type="evidence" value="ECO:0007669"/>
    <property type="project" value="UniProtKB-KW"/>
</dbReference>
<keyword evidence="6" id="KW-0547">Nucleotide-binding</keyword>
<dbReference type="GO" id="GO:0005891">
    <property type="term" value="C:voltage-gated calcium channel complex"/>
    <property type="evidence" value="ECO:0007669"/>
    <property type="project" value="TreeGrafter"/>
</dbReference>
<dbReference type="Gene3D" id="6.10.340.10">
    <property type="match status" value="1"/>
</dbReference>
<evidence type="ECO:0000256" key="5">
    <source>
        <dbReference type="ARBA" id="ARBA00022692"/>
    </source>
</evidence>
<dbReference type="Gene3D" id="3.30.450.20">
    <property type="entry name" value="PAS domain"/>
    <property type="match status" value="2"/>
</dbReference>
<keyword evidence="7" id="KW-0418">Kinase</keyword>
<dbReference type="PROSITE" id="PS50112">
    <property type="entry name" value="PAS"/>
    <property type="match status" value="1"/>
</dbReference>
<evidence type="ECO:0000256" key="12">
    <source>
        <dbReference type="SAM" id="Phobius"/>
    </source>
</evidence>
<dbReference type="Pfam" id="PF02743">
    <property type="entry name" value="dCache_1"/>
    <property type="match status" value="1"/>
</dbReference>
<keyword evidence="10" id="KW-0902">Two-component regulatory system</keyword>
<dbReference type="Proteomes" id="UP000002171">
    <property type="component" value="Unassembled WGS sequence"/>
</dbReference>
<dbReference type="InterPro" id="IPR013656">
    <property type="entry name" value="PAS_4"/>
</dbReference>
<reference evidence="14 15" key="1">
    <citation type="submission" date="2006-02" db="EMBL/GenBank/DDBJ databases">
        <authorList>
            <person name="Pinhassi J."/>
            <person name="Pedros-Alio C."/>
            <person name="Ferriera S."/>
            <person name="Johnson J."/>
            <person name="Kravitz S."/>
            <person name="Halpern A."/>
            <person name="Remington K."/>
            <person name="Beeson K."/>
            <person name="Tran B."/>
            <person name="Rogers Y.-H."/>
            <person name="Friedman R."/>
            <person name="Venter J.C."/>
        </authorList>
    </citation>
    <scope>NUCLEOTIDE SEQUENCE [LARGE SCALE GENOMIC DNA]</scope>
    <source>
        <strain evidence="14 15">MED92</strain>
    </source>
</reference>
<feature type="domain" description="PAS" evidence="13">
    <location>
        <begin position="427"/>
        <end position="503"/>
    </location>
</feature>
<keyword evidence="8" id="KW-0067">ATP-binding</keyword>
<evidence type="ECO:0000256" key="11">
    <source>
        <dbReference type="ARBA" id="ARBA00023136"/>
    </source>
</evidence>
<dbReference type="InterPro" id="IPR029151">
    <property type="entry name" value="Sensor-like_sf"/>
</dbReference>
<dbReference type="PANTHER" id="PTHR10166">
    <property type="entry name" value="VOLTAGE-DEPENDENT CALCIUM CHANNEL SUBUNIT ALPHA-2/DELTA-RELATED"/>
    <property type="match status" value="1"/>
</dbReference>
<sequence>MRLSISKTLALGIVALQVVTVCVIMASSYLSTEQVLIGHAQQLMRNLSREVIHRSEEFLSPAKSAVSLTRSLARNEVVSEEKPEEMEQYFFDQLILYPHIAGIYYGNLEGDFYFVRRSAEVSDFQVKRILNSPEERTVYNRWYSKEHELVDSAFDPDDLYDPRMRPWFMKATNERKQIWTDPYLFFTSKTPGITVASPVFSKAGELVGVVGVDIDLSALSDFLGYLELSEHASALILNNNGDVIAHRNLQGSYADDLNTGQRRLLKINELASESTQTAVASLGKQPGWYVLNTAVNTNFSYEGKQYHAVFTPFSDNWPWLLGIYVPEDDFLTEIKENRKLNLVLAGLITLISVIIGLVFARSLSRPIHGIQKSIQSVKAGVMEVNIDTRGSIFHDIDETTEAFASMVTFLQENQKKSEKLKKQLTHQATIMQAVLSNIESGVVVCDNEGRFVYSNRVVNKLRGLPEDAHLERFDDAPFKLFEPESGRELKQFEWPIFRALEGEVISHLEVEVASALGERKRVAVHGQPLIDSAGEKLGAYVSMRILK</sequence>
<evidence type="ECO:0000256" key="3">
    <source>
        <dbReference type="ARBA" id="ARBA00022553"/>
    </source>
</evidence>
<comment type="caution">
    <text evidence="14">The sequence shown here is derived from an EMBL/GenBank/DDBJ whole genome shotgun (WGS) entry which is preliminary data.</text>
</comment>
<evidence type="ECO:0000256" key="1">
    <source>
        <dbReference type="ARBA" id="ARBA00004651"/>
    </source>
</evidence>
<dbReference type="GO" id="GO:0000160">
    <property type="term" value="P:phosphorelay signal transduction system"/>
    <property type="evidence" value="ECO:0007669"/>
    <property type="project" value="UniProtKB-KW"/>
</dbReference>
<dbReference type="InterPro" id="IPR051173">
    <property type="entry name" value="Ca_channel_alpha-2/delta"/>
</dbReference>
<evidence type="ECO:0000256" key="4">
    <source>
        <dbReference type="ARBA" id="ARBA00022679"/>
    </source>
</evidence>
<evidence type="ECO:0000256" key="2">
    <source>
        <dbReference type="ARBA" id="ARBA00022475"/>
    </source>
</evidence>
<keyword evidence="15" id="KW-1185">Reference proteome</keyword>